<dbReference type="EMBL" id="UYRT01086047">
    <property type="protein sequence ID" value="VDN30869.1"/>
    <property type="molecule type" value="Genomic_DNA"/>
</dbReference>
<gene>
    <name evidence="1" type="ORF">GPUH_LOCUS18007</name>
</gene>
<name>A0A183EAL6_9BILA</name>
<dbReference type="Proteomes" id="UP000271098">
    <property type="component" value="Unassembled WGS sequence"/>
</dbReference>
<accession>A0A183EAL6</accession>
<sequence length="67" mass="7884">MTPENLKKCSLWWKGLTWLSKDKKAWPPRIFEEDKELSGTEDEQPKEMTVIDSVIDEIQKDTWISSS</sequence>
<evidence type="ECO:0000313" key="1">
    <source>
        <dbReference type="EMBL" id="VDN30869.1"/>
    </source>
</evidence>
<evidence type="ECO:0000313" key="3">
    <source>
        <dbReference type="WBParaSite" id="GPUH_0001803201-mRNA-1"/>
    </source>
</evidence>
<proteinExistence type="predicted"/>
<evidence type="ECO:0000313" key="2">
    <source>
        <dbReference type="Proteomes" id="UP000271098"/>
    </source>
</evidence>
<dbReference type="AlphaFoldDB" id="A0A183EAL6"/>
<keyword evidence="2" id="KW-1185">Reference proteome</keyword>
<organism evidence="3">
    <name type="scientific">Gongylonema pulchrum</name>
    <dbReference type="NCBI Taxonomy" id="637853"/>
    <lineage>
        <taxon>Eukaryota</taxon>
        <taxon>Metazoa</taxon>
        <taxon>Ecdysozoa</taxon>
        <taxon>Nematoda</taxon>
        <taxon>Chromadorea</taxon>
        <taxon>Rhabditida</taxon>
        <taxon>Spirurina</taxon>
        <taxon>Spiruromorpha</taxon>
        <taxon>Spiruroidea</taxon>
        <taxon>Gongylonematidae</taxon>
        <taxon>Gongylonema</taxon>
    </lineage>
</organism>
<reference evidence="3" key="1">
    <citation type="submission" date="2016-06" db="UniProtKB">
        <authorList>
            <consortium name="WormBaseParasite"/>
        </authorList>
    </citation>
    <scope>IDENTIFICATION</scope>
</reference>
<protein>
    <submittedName>
        <fullName evidence="3">PWWP domain-containing protein</fullName>
    </submittedName>
</protein>
<reference evidence="1 2" key="2">
    <citation type="submission" date="2018-11" db="EMBL/GenBank/DDBJ databases">
        <authorList>
            <consortium name="Pathogen Informatics"/>
        </authorList>
    </citation>
    <scope>NUCLEOTIDE SEQUENCE [LARGE SCALE GENOMIC DNA]</scope>
</reference>
<dbReference type="WBParaSite" id="GPUH_0001803201-mRNA-1">
    <property type="protein sequence ID" value="GPUH_0001803201-mRNA-1"/>
    <property type="gene ID" value="GPUH_0001803201"/>
</dbReference>